<dbReference type="Proteomes" id="UP001164776">
    <property type="component" value="Unassembled WGS sequence"/>
</dbReference>
<evidence type="ECO:0000313" key="3">
    <source>
        <dbReference type="Proteomes" id="UP001164776"/>
    </source>
</evidence>
<keyword evidence="1" id="KW-0732">Signal</keyword>
<evidence type="ECO:0000256" key="1">
    <source>
        <dbReference type="SAM" id="SignalP"/>
    </source>
</evidence>
<feature type="chain" id="PRO_5040789725" description="Secreted protein" evidence="1">
    <location>
        <begin position="17"/>
        <end position="74"/>
    </location>
</feature>
<proteinExistence type="predicted"/>
<keyword evidence="3" id="KW-1185">Reference proteome</keyword>
<feature type="signal peptide" evidence="1">
    <location>
        <begin position="1"/>
        <end position="16"/>
    </location>
</feature>
<gene>
    <name evidence="2" type="ORF">BS78_K119400</name>
</gene>
<organism evidence="2 3">
    <name type="scientific">Paspalum vaginatum</name>
    <name type="common">seashore paspalum</name>
    <dbReference type="NCBI Taxonomy" id="158149"/>
    <lineage>
        <taxon>Eukaryota</taxon>
        <taxon>Viridiplantae</taxon>
        <taxon>Streptophyta</taxon>
        <taxon>Embryophyta</taxon>
        <taxon>Tracheophyta</taxon>
        <taxon>Spermatophyta</taxon>
        <taxon>Magnoliopsida</taxon>
        <taxon>Liliopsida</taxon>
        <taxon>Poales</taxon>
        <taxon>Poaceae</taxon>
        <taxon>PACMAD clade</taxon>
        <taxon>Panicoideae</taxon>
        <taxon>Andropogonodae</taxon>
        <taxon>Paspaleae</taxon>
        <taxon>Paspalinae</taxon>
        <taxon>Paspalum</taxon>
    </lineage>
</organism>
<name>A0A9W8CFU9_9POAL</name>
<dbReference type="AlphaFoldDB" id="A0A9W8CFU9"/>
<comment type="caution">
    <text evidence="2">The sequence shown here is derived from an EMBL/GenBank/DDBJ whole genome shotgun (WGS) entry which is preliminary data.</text>
</comment>
<sequence length="74" mass="7650">MVSPLVLLNLRLPTSGAPSCTSHPYRQPPPCATYLCRPLQPGPLLPAAGAPYALPQWCDAAAVLAAGVNGPFPD</sequence>
<dbReference type="EMBL" id="MU629426">
    <property type="protein sequence ID" value="KAJ1257288.1"/>
    <property type="molecule type" value="Genomic_DNA"/>
</dbReference>
<protein>
    <recommendedName>
        <fullName evidence="4">Secreted protein</fullName>
    </recommendedName>
</protein>
<evidence type="ECO:0008006" key="4">
    <source>
        <dbReference type="Google" id="ProtNLM"/>
    </source>
</evidence>
<evidence type="ECO:0000313" key="2">
    <source>
        <dbReference type="EMBL" id="KAJ1257288.1"/>
    </source>
</evidence>
<reference evidence="2 3" key="1">
    <citation type="submission" date="2022-10" db="EMBL/GenBank/DDBJ databases">
        <title>WGS assembly of Paspalum vaginatum 540-79.</title>
        <authorList>
            <person name="Sun G."/>
            <person name="Wase N."/>
            <person name="Shu S."/>
            <person name="Jenkins J."/>
            <person name="Zhou B."/>
            <person name="Torres-Rodriguez J."/>
            <person name="Chen C."/>
            <person name="Sandor L."/>
            <person name="Plott C."/>
            <person name="Yoshinga Y."/>
            <person name="Daum C."/>
            <person name="Qi P."/>
            <person name="Barry K."/>
            <person name="Lipzen A."/>
            <person name="Berry L."/>
            <person name="Pedersen C."/>
            <person name="Gottilla T."/>
            <person name="Foltz A."/>
            <person name="Yu H."/>
            <person name="O'Malley R."/>
            <person name="Zhang C."/>
            <person name="Devos K."/>
            <person name="Sigmon B."/>
            <person name="Yu B."/>
            <person name="Obata T."/>
            <person name="Schmutz J."/>
            <person name="Schnable J."/>
        </authorList>
    </citation>
    <scope>NUCLEOTIDE SEQUENCE [LARGE SCALE GENOMIC DNA]</scope>
    <source>
        <strain evidence="3">cv. 540-79</strain>
    </source>
</reference>
<accession>A0A9W8CFU9</accession>